<dbReference type="EMBL" id="CP060826">
    <property type="protein sequence ID" value="QNP67948.1"/>
    <property type="molecule type" value="Genomic_DNA"/>
</dbReference>
<dbReference type="InterPro" id="IPR017871">
    <property type="entry name" value="ABC_transporter-like_CS"/>
</dbReference>
<dbReference type="InterPro" id="IPR027417">
    <property type="entry name" value="P-loop_NTPase"/>
</dbReference>
<dbReference type="GO" id="GO:0016887">
    <property type="term" value="F:ATP hydrolysis activity"/>
    <property type="evidence" value="ECO:0007669"/>
    <property type="project" value="InterPro"/>
</dbReference>
<dbReference type="KEGG" id="sgj:IAG43_33635"/>
<dbReference type="Pfam" id="PF00005">
    <property type="entry name" value="ABC_tran"/>
    <property type="match status" value="1"/>
</dbReference>
<name>A0A7H0I582_9ACTN</name>
<dbReference type="InterPro" id="IPR003439">
    <property type="entry name" value="ABC_transporter-like_ATP-bd"/>
</dbReference>
<feature type="region of interest" description="Disordered" evidence="4">
    <location>
        <begin position="1"/>
        <end position="25"/>
    </location>
</feature>
<dbReference type="PROSITE" id="PS00211">
    <property type="entry name" value="ABC_TRANSPORTER_1"/>
    <property type="match status" value="1"/>
</dbReference>
<feature type="domain" description="ABC transporter" evidence="5">
    <location>
        <begin position="32"/>
        <end position="258"/>
    </location>
</feature>
<keyword evidence="7" id="KW-1185">Reference proteome</keyword>
<evidence type="ECO:0000313" key="6">
    <source>
        <dbReference type="EMBL" id="QNP67948.1"/>
    </source>
</evidence>
<evidence type="ECO:0000256" key="1">
    <source>
        <dbReference type="ARBA" id="ARBA00022448"/>
    </source>
</evidence>
<evidence type="ECO:0000256" key="3">
    <source>
        <dbReference type="ARBA" id="ARBA00022840"/>
    </source>
</evidence>
<dbReference type="AlphaFoldDB" id="A0A7H0I582"/>
<dbReference type="InterPro" id="IPR003593">
    <property type="entry name" value="AAA+_ATPase"/>
</dbReference>
<gene>
    <name evidence="6" type="ORF">IAG43_33635</name>
</gene>
<keyword evidence="2" id="KW-0547">Nucleotide-binding</keyword>
<evidence type="ECO:0000259" key="5">
    <source>
        <dbReference type="PROSITE" id="PS50893"/>
    </source>
</evidence>
<dbReference type="Gene3D" id="3.40.50.300">
    <property type="entry name" value="P-loop containing nucleotide triphosphate hydrolases"/>
    <property type="match status" value="1"/>
</dbReference>
<dbReference type="GO" id="GO:0005524">
    <property type="term" value="F:ATP binding"/>
    <property type="evidence" value="ECO:0007669"/>
    <property type="project" value="UniProtKB-KW"/>
</dbReference>
<dbReference type="PANTHER" id="PTHR42788:SF13">
    <property type="entry name" value="ALIPHATIC SULFONATES IMPORT ATP-BINDING PROTEIN SSUB"/>
    <property type="match status" value="1"/>
</dbReference>
<geneLocation type="plasmid" evidence="6 7">
    <name>unnamed2</name>
</geneLocation>
<dbReference type="PROSITE" id="PS50893">
    <property type="entry name" value="ABC_TRANSPORTER_2"/>
    <property type="match status" value="1"/>
</dbReference>
<dbReference type="RefSeq" id="WP_187744991.1">
    <property type="nucleotide sequence ID" value="NZ_CP060826.1"/>
</dbReference>
<keyword evidence="1" id="KW-0813">Transport</keyword>
<dbReference type="Proteomes" id="UP000516230">
    <property type="component" value="Plasmid unnamed2"/>
</dbReference>
<protein>
    <submittedName>
        <fullName evidence="6">ABC transporter ATP-binding protein</fullName>
    </submittedName>
</protein>
<sequence length="275" mass="30273">MRQARRPEPAAPVRTTGDAFRTTGDAPARTAVELRDVCKVHGPPGAGRTVLDGVRLRVAEGEFVCLVGGSGSGKSTLLGLVAGLDRPTAGEVRVDGPRPALLFQDHALFPWLTVGRNIELALRLRGTPRAARRDEARRLLALVRLEDAHGMRVHELSGGMRQRAALARALAQGARTLLMDEPFAALDAVTRDVLHGELLRVHRDQRLTVLFVTHDVHEAVRLADRVVLLSSRPGRIDRTWRVETPRPRPARDPASALLAQEITDRLREELGHDRR</sequence>
<organism evidence="6 7">
    <name type="scientific">Streptomyces genisteinicus</name>
    <dbReference type="NCBI Taxonomy" id="2768068"/>
    <lineage>
        <taxon>Bacteria</taxon>
        <taxon>Bacillati</taxon>
        <taxon>Actinomycetota</taxon>
        <taxon>Actinomycetes</taxon>
        <taxon>Kitasatosporales</taxon>
        <taxon>Streptomycetaceae</taxon>
        <taxon>Streptomyces</taxon>
    </lineage>
</organism>
<reference evidence="6 7" key="1">
    <citation type="submission" date="2020-08" db="EMBL/GenBank/DDBJ databases">
        <title>A novel species.</title>
        <authorList>
            <person name="Gao J."/>
        </authorList>
    </citation>
    <scope>NUCLEOTIDE SEQUENCE [LARGE SCALE GENOMIC DNA]</scope>
    <source>
        <strain evidence="6 7">CRPJ-33</strain>
        <plasmid evidence="6 7">unnamed2</plasmid>
    </source>
</reference>
<dbReference type="InterPro" id="IPR050166">
    <property type="entry name" value="ABC_transporter_ATP-bind"/>
</dbReference>
<accession>A0A7H0I582</accession>
<dbReference type="PANTHER" id="PTHR42788">
    <property type="entry name" value="TAURINE IMPORT ATP-BINDING PROTEIN-RELATED"/>
    <property type="match status" value="1"/>
</dbReference>
<evidence type="ECO:0000256" key="4">
    <source>
        <dbReference type="SAM" id="MobiDB-lite"/>
    </source>
</evidence>
<evidence type="ECO:0000256" key="2">
    <source>
        <dbReference type="ARBA" id="ARBA00022741"/>
    </source>
</evidence>
<evidence type="ECO:0000313" key="7">
    <source>
        <dbReference type="Proteomes" id="UP000516230"/>
    </source>
</evidence>
<proteinExistence type="predicted"/>
<dbReference type="SMART" id="SM00382">
    <property type="entry name" value="AAA"/>
    <property type="match status" value="1"/>
</dbReference>
<keyword evidence="6" id="KW-0614">Plasmid</keyword>
<keyword evidence="3 6" id="KW-0067">ATP-binding</keyword>
<dbReference type="SUPFAM" id="SSF52540">
    <property type="entry name" value="P-loop containing nucleoside triphosphate hydrolases"/>
    <property type="match status" value="1"/>
</dbReference>